<evidence type="ECO:0000256" key="1">
    <source>
        <dbReference type="SAM" id="MobiDB-lite"/>
    </source>
</evidence>
<feature type="compositionally biased region" description="Polar residues" evidence="1">
    <location>
        <begin position="60"/>
        <end position="70"/>
    </location>
</feature>
<dbReference type="PANTHER" id="PTHR41532:SF1">
    <property type="entry name" value="FIXS PROTEIN"/>
    <property type="match status" value="1"/>
</dbReference>
<evidence type="ECO:0000313" key="2">
    <source>
        <dbReference type="EMBL" id="MCC9641483.1"/>
    </source>
</evidence>
<evidence type="ECO:0000313" key="3">
    <source>
        <dbReference type="Proteomes" id="UP001430306"/>
    </source>
</evidence>
<protein>
    <submittedName>
        <fullName evidence="2">Cbb3-type cytochrome oxidase assembly protein CcoS</fullName>
    </submittedName>
</protein>
<dbReference type="Proteomes" id="UP001430306">
    <property type="component" value="Unassembled WGS sequence"/>
</dbReference>
<keyword evidence="3" id="KW-1185">Reference proteome</keyword>
<name>A0ABS8ND57_9BACT</name>
<dbReference type="Pfam" id="PF03597">
    <property type="entry name" value="FixS"/>
    <property type="match status" value="1"/>
</dbReference>
<reference evidence="2" key="1">
    <citation type="submission" date="2021-11" db="EMBL/GenBank/DDBJ databases">
        <title>Genome sequence.</title>
        <authorList>
            <person name="Sun Q."/>
        </authorList>
    </citation>
    <scope>NUCLEOTIDE SEQUENCE</scope>
    <source>
        <strain evidence="2">JC740</strain>
    </source>
</reference>
<dbReference type="EMBL" id="JAJKFW010000006">
    <property type="protein sequence ID" value="MCC9641483.1"/>
    <property type="molecule type" value="Genomic_DNA"/>
</dbReference>
<feature type="compositionally biased region" description="Basic and acidic residues" evidence="1">
    <location>
        <begin position="42"/>
        <end position="58"/>
    </location>
</feature>
<organism evidence="2 3">
    <name type="scientific">Rhodopirellula halodulae</name>
    <dbReference type="NCBI Taxonomy" id="2894198"/>
    <lineage>
        <taxon>Bacteria</taxon>
        <taxon>Pseudomonadati</taxon>
        <taxon>Planctomycetota</taxon>
        <taxon>Planctomycetia</taxon>
        <taxon>Pirellulales</taxon>
        <taxon>Pirellulaceae</taxon>
        <taxon>Rhodopirellula</taxon>
    </lineage>
</organism>
<dbReference type="NCBIfam" id="TIGR00847">
    <property type="entry name" value="ccoS"/>
    <property type="match status" value="1"/>
</dbReference>
<proteinExistence type="predicted"/>
<feature type="region of interest" description="Disordered" evidence="1">
    <location>
        <begin position="42"/>
        <end position="70"/>
    </location>
</feature>
<dbReference type="InterPro" id="IPR004714">
    <property type="entry name" value="Cyt_oxidase_maturation_cbb3"/>
</dbReference>
<sequence length="70" mass="7533">MSVLFIALPLALLLGAGGLVACVMCIRGGQYEDLETPAVRMLIDDDPRPPSTTDDRTTTENTQAPQSRND</sequence>
<accession>A0ABS8ND57</accession>
<dbReference type="RefSeq" id="WP_230271642.1">
    <property type="nucleotide sequence ID" value="NZ_JAJKFW010000006.1"/>
</dbReference>
<gene>
    <name evidence="2" type="primary">ccoS</name>
    <name evidence="2" type="ORF">LOC71_04300</name>
</gene>
<dbReference type="PANTHER" id="PTHR41532">
    <property type="entry name" value="FIXS PROTEIN"/>
    <property type="match status" value="1"/>
</dbReference>
<comment type="caution">
    <text evidence="2">The sequence shown here is derived from an EMBL/GenBank/DDBJ whole genome shotgun (WGS) entry which is preliminary data.</text>
</comment>